<evidence type="ECO:0000259" key="2">
    <source>
        <dbReference type="Pfam" id="PF10708"/>
    </source>
</evidence>
<feature type="domain" description="DUF2510" evidence="2">
    <location>
        <begin position="5"/>
        <end position="33"/>
    </location>
</feature>
<dbReference type="Proteomes" id="UP001597083">
    <property type="component" value="Unassembled WGS sequence"/>
</dbReference>
<feature type="region of interest" description="Disordered" evidence="1">
    <location>
        <begin position="1"/>
        <end position="63"/>
    </location>
</feature>
<name>A0ABW3CDK0_9ACTN</name>
<comment type="caution">
    <text evidence="3">The sequence shown here is derived from an EMBL/GenBank/DDBJ whole genome shotgun (WGS) entry which is preliminary data.</text>
</comment>
<evidence type="ECO:0000256" key="1">
    <source>
        <dbReference type="SAM" id="MobiDB-lite"/>
    </source>
</evidence>
<feature type="compositionally biased region" description="Basic and acidic residues" evidence="1">
    <location>
        <begin position="27"/>
        <end position="36"/>
    </location>
</feature>
<gene>
    <name evidence="3" type="ORF">ACFQ07_09755</name>
</gene>
<reference evidence="4" key="1">
    <citation type="journal article" date="2019" name="Int. J. Syst. Evol. Microbiol.">
        <title>The Global Catalogue of Microorganisms (GCM) 10K type strain sequencing project: providing services to taxonomists for standard genome sequencing and annotation.</title>
        <authorList>
            <consortium name="The Broad Institute Genomics Platform"/>
            <consortium name="The Broad Institute Genome Sequencing Center for Infectious Disease"/>
            <person name="Wu L."/>
            <person name="Ma J."/>
        </authorList>
    </citation>
    <scope>NUCLEOTIDE SEQUENCE [LARGE SCALE GENOMIC DNA]</scope>
    <source>
        <strain evidence="4">JCM 31696</strain>
    </source>
</reference>
<keyword evidence="4" id="KW-1185">Reference proteome</keyword>
<proteinExistence type="predicted"/>
<evidence type="ECO:0000313" key="4">
    <source>
        <dbReference type="Proteomes" id="UP001597083"/>
    </source>
</evidence>
<dbReference type="EMBL" id="JBHTIR010001406">
    <property type="protein sequence ID" value="MFD0852508.1"/>
    <property type="molecule type" value="Genomic_DNA"/>
</dbReference>
<accession>A0ABW3CDK0</accession>
<dbReference type="Pfam" id="PF10708">
    <property type="entry name" value="DUF2510"/>
    <property type="match status" value="1"/>
</dbReference>
<protein>
    <submittedName>
        <fullName evidence="3">DUF2510 domain-containing protein</fullName>
    </submittedName>
</protein>
<evidence type="ECO:0000313" key="3">
    <source>
        <dbReference type="EMBL" id="MFD0852508.1"/>
    </source>
</evidence>
<sequence length="63" mass="7562">MSATPGWYPDPDWMGRERYWDGQTWTDESRPYEGKRRSGRPTTPNPQPQRPRRPRPVPNPQRQ</sequence>
<organism evidence="3 4">
    <name type="scientific">Actinomadura adrarensis</name>
    <dbReference type="NCBI Taxonomy" id="1819600"/>
    <lineage>
        <taxon>Bacteria</taxon>
        <taxon>Bacillati</taxon>
        <taxon>Actinomycetota</taxon>
        <taxon>Actinomycetes</taxon>
        <taxon>Streptosporangiales</taxon>
        <taxon>Thermomonosporaceae</taxon>
        <taxon>Actinomadura</taxon>
    </lineage>
</organism>
<feature type="non-terminal residue" evidence="3">
    <location>
        <position position="63"/>
    </location>
</feature>
<dbReference type="InterPro" id="IPR018929">
    <property type="entry name" value="DUF2510"/>
</dbReference>